<feature type="binding site" evidence="9">
    <location>
        <position position="154"/>
    </location>
    <ligand>
        <name>[4Fe-4S] cluster</name>
        <dbReference type="ChEBI" id="CHEBI:49883"/>
    </ligand>
</feature>
<dbReference type="InterPro" id="IPR020558">
    <property type="entry name" value="DiOHA_6PGluconate_deHydtase_CS"/>
</dbReference>
<dbReference type="GO" id="GO:0005829">
    <property type="term" value="C:cytosol"/>
    <property type="evidence" value="ECO:0007669"/>
    <property type="project" value="TreeGrafter"/>
</dbReference>
<evidence type="ECO:0000313" key="13">
    <source>
        <dbReference type="EMBL" id="RRJ82395.1"/>
    </source>
</evidence>
<dbReference type="PANTHER" id="PTHR43661">
    <property type="entry name" value="D-XYLONATE DEHYDRATASE"/>
    <property type="match status" value="1"/>
</dbReference>
<dbReference type="PROSITE" id="PS00887">
    <property type="entry name" value="ILVD_EDD_2"/>
    <property type="match status" value="1"/>
</dbReference>
<evidence type="ECO:0000256" key="10">
    <source>
        <dbReference type="NCBIfam" id="TIGR01196"/>
    </source>
</evidence>
<dbReference type="Pfam" id="PF24877">
    <property type="entry name" value="ILV_EDD_C"/>
    <property type="match status" value="1"/>
</dbReference>
<dbReference type="RefSeq" id="WP_125016104.1">
    <property type="nucleotide sequence ID" value="NZ_QWEZ01000002.1"/>
</dbReference>
<evidence type="ECO:0000256" key="2">
    <source>
        <dbReference type="ARBA" id="ARBA00022485"/>
    </source>
</evidence>
<reference evidence="13 14" key="1">
    <citation type="submission" date="2018-08" db="EMBL/GenBank/DDBJ databases">
        <authorList>
            <person name="Khan S.A."/>
        </authorList>
    </citation>
    <scope>NUCLEOTIDE SEQUENCE [LARGE SCALE GENOMIC DNA]</scope>
    <source>
        <strain evidence="13 14">GTF-13</strain>
    </source>
</reference>
<evidence type="ECO:0000256" key="4">
    <source>
        <dbReference type="ARBA" id="ARBA00023004"/>
    </source>
</evidence>
<dbReference type="GO" id="GO:0046872">
    <property type="term" value="F:metal ion binding"/>
    <property type="evidence" value="ECO:0007669"/>
    <property type="project" value="UniProtKB-KW"/>
</dbReference>
<reference evidence="13 14" key="2">
    <citation type="submission" date="2018-12" db="EMBL/GenBank/DDBJ databases">
        <title>Simiduia agarivorans gen. nov., sp. nov., a marine, agarolytic bacterium isolated from shallow coastal water from Keelung, Taiwan.</title>
        <authorList>
            <person name="Shieh W.Y."/>
        </authorList>
    </citation>
    <scope>NUCLEOTIDE SEQUENCE [LARGE SCALE GENOMIC DNA]</scope>
    <source>
        <strain evidence="13 14">GTF-13</strain>
    </source>
</reference>
<dbReference type="GO" id="GO:0004456">
    <property type="term" value="F:phosphogluconate dehydratase activity"/>
    <property type="evidence" value="ECO:0007669"/>
    <property type="project" value="UniProtKB-UniRule"/>
</dbReference>
<evidence type="ECO:0000256" key="1">
    <source>
        <dbReference type="ARBA" id="ARBA00006486"/>
    </source>
</evidence>
<proteinExistence type="inferred from homology"/>
<comment type="caution">
    <text evidence="13">The sequence shown here is derived from an EMBL/GenBank/DDBJ whole genome shotgun (WGS) entry which is preliminary data.</text>
</comment>
<dbReference type="GO" id="GO:0019521">
    <property type="term" value="P:D-gluconate metabolic process"/>
    <property type="evidence" value="ECO:0007669"/>
    <property type="project" value="UniProtKB-KW"/>
</dbReference>
<evidence type="ECO:0000256" key="8">
    <source>
        <dbReference type="ARBA" id="ARBA00023277"/>
    </source>
</evidence>
<gene>
    <name evidence="9" type="primary">edd</name>
    <name evidence="13" type="ORF">D0544_10960</name>
</gene>
<feature type="binding site" evidence="9">
    <location>
        <position position="221"/>
    </location>
    <ligand>
        <name>[4Fe-4S] cluster</name>
        <dbReference type="ChEBI" id="CHEBI:49883"/>
    </ligand>
</feature>
<evidence type="ECO:0000259" key="12">
    <source>
        <dbReference type="Pfam" id="PF24877"/>
    </source>
</evidence>
<keyword evidence="6 9" id="KW-0311">Gluconate utilization</keyword>
<dbReference type="Proteomes" id="UP000280792">
    <property type="component" value="Unassembled WGS sequence"/>
</dbReference>
<keyword evidence="4 9" id="KW-0408">Iron</keyword>
<keyword evidence="8 9" id="KW-0119">Carbohydrate metabolism</keyword>
<dbReference type="GO" id="GO:0009255">
    <property type="term" value="P:Entner-Doudoroff pathway through 6-phosphogluconate"/>
    <property type="evidence" value="ECO:0007669"/>
    <property type="project" value="UniProtKB-UniRule"/>
</dbReference>
<dbReference type="GO" id="GO:0051539">
    <property type="term" value="F:4 iron, 4 sulfur cluster binding"/>
    <property type="evidence" value="ECO:0007669"/>
    <property type="project" value="UniProtKB-UniRule"/>
</dbReference>
<dbReference type="NCBIfam" id="TIGR01196">
    <property type="entry name" value="edd"/>
    <property type="match status" value="1"/>
</dbReference>
<dbReference type="InterPro" id="IPR000581">
    <property type="entry name" value="ILV_EDD_N"/>
</dbReference>
<evidence type="ECO:0000313" key="14">
    <source>
        <dbReference type="Proteomes" id="UP000280792"/>
    </source>
</evidence>
<dbReference type="EC" id="4.2.1.12" evidence="9 10"/>
<comment type="pathway">
    <text evidence="9">Carbohydrate metabolism; Entner-Doudoroff pathway.</text>
</comment>
<dbReference type="HAMAP" id="MF_02094">
    <property type="entry name" value="Edd"/>
    <property type="match status" value="1"/>
</dbReference>
<protein>
    <recommendedName>
        <fullName evidence="9 10">Phosphogluconate dehydratase</fullName>
        <ecNumber evidence="9 10">4.2.1.12</ecNumber>
    </recommendedName>
</protein>
<sequence length="605" mass="65080">MHAVVEQVTRDMIERSKPTRERYLQQMADARRSRPLRQELSCSNLAHAMAAAPGPDRIRLRQMDVPNIAIVSSYNDLLSAHQPLGEYPQQLKTAVASAGGTAQFAAGVPAMCDGVTQGQPGMELSLFSRDLIAMSTAVAMSHNLFDGLLCLGVCDKIVPGLLLGALRFGHLPALFVPAGPMSSGISNPEKAKVRQQYAEGKVDREALLEAETRAYHGEGTCTFFGTANSNQLLMEVMGLQLPGSAFVHPRDERREWLTRMAGERVVALSEAGSEPTPLWKVLDERSLVNGMVGLLASGGSTNHSLHLPAIAAAAGIDLRWEDFDRLSSVVPLLARIYPNGPADINAFQQAGGIPRLLQELGRGGLLHEEVSTVAGTGLEHYRRVPALVEGAFCWQPATGGNDDGEVLTSLERPFDAQGGLRLLQGNLGRAMIKVSAVVPSQRVVEAEARVFDDQHALERAFEAGELNRDLVAVVRFQGPVARGMPELHKLTPVLGVLQDRGYRVALVTDGRMSGASGKVPAAIHLCPEAARGGLLARVRDGDLIRVDCEHGELELLVDPDLLAAREPDPVPAVDPQGCGRELFTLFRRQASSADTGATQFPLDSF</sequence>
<dbReference type="InterPro" id="IPR004786">
    <property type="entry name" value="6-phosphgluc_deHydtase"/>
</dbReference>
<comment type="similarity">
    <text evidence="1 9">Belongs to the IlvD/Edd family.</text>
</comment>
<keyword evidence="14" id="KW-1185">Reference proteome</keyword>
<evidence type="ECO:0000259" key="11">
    <source>
        <dbReference type="Pfam" id="PF00920"/>
    </source>
</evidence>
<keyword evidence="3 9" id="KW-0479">Metal-binding</keyword>
<name>A0A3P3VI39_9GAMM</name>
<keyword evidence="5 9" id="KW-0411">Iron-sulfur</keyword>
<organism evidence="13 14">
    <name type="scientific">Aestuariirhabdus litorea</name>
    <dbReference type="NCBI Taxonomy" id="2528527"/>
    <lineage>
        <taxon>Bacteria</taxon>
        <taxon>Pseudomonadati</taxon>
        <taxon>Pseudomonadota</taxon>
        <taxon>Gammaproteobacteria</taxon>
        <taxon>Oceanospirillales</taxon>
        <taxon>Aestuariirhabdaceae</taxon>
        <taxon>Aestuariirhabdus</taxon>
    </lineage>
</organism>
<evidence type="ECO:0000256" key="5">
    <source>
        <dbReference type="ARBA" id="ARBA00023014"/>
    </source>
</evidence>
<dbReference type="SUPFAM" id="SSF143975">
    <property type="entry name" value="IlvD/EDD N-terminal domain-like"/>
    <property type="match status" value="1"/>
</dbReference>
<dbReference type="InterPro" id="IPR056740">
    <property type="entry name" value="ILV_EDD_C"/>
</dbReference>
<feature type="domain" description="Dihydroxy-acid/6-phosphogluconate dehydratase C-terminal" evidence="12">
    <location>
        <begin position="405"/>
        <end position="597"/>
    </location>
</feature>
<evidence type="ECO:0000256" key="6">
    <source>
        <dbReference type="ARBA" id="ARBA00023064"/>
    </source>
</evidence>
<evidence type="ECO:0000256" key="3">
    <source>
        <dbReference type="ARBA" id="ARBA00022723"/>
    </source>
</evidence>
<comment type="function">
    <text evidence="9">Catalyzes the dehydration of 6-phospho-D-gluconate to 2-dehydro-3-deoxy-6-phospho-D-gluconate.</text>
</comment>
<dbReference type="Pfam" id="PF00920">
    <property type="entry name" value="ILVD_EDD_N"/>
    <property type="match status" value="1"/>
</dbReference>
<dbReference type="UniPathway" id="UPA00226"/>
<dbReference type="PROSITE" id="PS00886">
    <property type="entry name" value="ILVD_EDD_1"/>
    <property type="match status" value="1"/>
</dbReference>
<comment type="catalytic activity">
    <reaction evidence="9">
        <text>6-phospho-D-gluconate = 2-dehydro-3-deoxy-6-phospho-D-gluconate + H2O</text>
        <dbReference type="Rhea" id="RHEA:17277"/>
        <dbReference type="ChEBI" id="CHEBI:15377"/>
        <dbReference type="ChEBI" id="CHEBI:57569"/>
        <dbReference type="ChEBI" id="CHEBI:58759"/>
        <dbReference type="EC" id="4.2.1.12"/>
    </reaction>
</comment>
<evidence type="ECO:0000256" key="7">
    <source>
        <dbReference type="ARBA" id="ARBA00023239"/>
    </source>
</evidence>
<dbReference type="AlphaFoldDB" id="A0A3P3VI39"/>
<dbReference type="EMBL" id="QWEZ01000002">
    <property type="protein sequence ID" value="RRJ82395.1"/>
    <property type="molecule type" value="Genomic_DNA"/>
</dbReference>
<evidence type="ECO:0000256" key="9">
    <source>
        <dbReference type="HAMAP-Rule" id="MF_02094"/>
    </source>
</evidence>
<keyword evidence="2 9" id="KW-0004">4Fe-4S</keyword>
<accession>A0A3P3VI39</accession>
<keyword evidence="7 9" id="KW-0456">Lyase</keyword>
<dbReference type="SUPFAM" id="SSF52016">
    <property type="entry name" value="LeuD/IlvD-like"/>
    <property type="match status" value="1"/>
</dbReference>
<dbReference type="InterPro" id="IPR042096">
    <property type="entry name" value="Dihydro-acid_dehy_C"/>
</dbReference>
<dbReference type="InterPro" id="IPR037237">
    <property type="entry name" value="IlvD/EDD_N"/>
</dbReference>
<dbReference type="Gene3D" id="3.50.30.80">
    <property type="entry name" value="IlvD/EDD C-terminal domain-like"/>
    <property type="match status" value="1"/>
</dbReference>
<comment type="cofactor">
    <cofactor evidence="9">
        <name>[4Fe-4S] cluster</name>
        <dbReference type="ChEBI" id="CHEBI:49883"/>
    </cofactor>
    <text evidence="9">Binds 1 [4Fe-4S] cluster.</text>
</comment>
<dbReference type="PANTHER" id="PTHR43661:SF1">
    <property type="entry name" value="PHOSPHOGLUCONATE DEHYDRATASE"/>
    <property type="match status" value="1"/>
</dbReference>
<feature type="domain" description="Dihydroxy-acid/6-phosphogluconate dehydratase N-terminal" evidence="11">
    <location>
        <begin position="66"/>
        <end position="379"/>
    </location>
</feature>